<evidence type="ECO:0000256" key="3">
    <source>
        <dbReference type="ARBA" id="ARBA00022692"/>
    </source>
</evidence>
<feature type="transmembrane region" description="Helical" evidence="6">
    <location>
        <begin position="287"/>
        <end position="309"/>
    </location>
</feature>
<protein>
    <recommendedName>
        <fullName evidence="9">Serine incorporator</fullName>
    </recommendedName>
</protein>
<comment type="similarity">
    <text evidence="2">Belongs to the TDE1 family.</text>
</comment>
<feature type="transmembrane region" description="Helical" evidence="6">
    <location>
        <begin position="153"/>
        <end position="173"/>
    </location>
</feature>
<accession>A0AAV9A6P4</accession>
<dbReference type="Pfam" id="PF03348">
    <property type="entry name" value="Serinc"/>
    <property type="match status" value="1"/>
</dbReference>
<feature type="transmembrane region" description="Helical" evidence="6">
    <location>
        <begin position="329"/>
        <end position="354"/>
    </location>
</feature>
<reference evidence="7" key="1">
    <citation type="journal article" date="2023" name="Nat. Commun.">
        <title>Diploid and tetraploid genomes of Acorus and the evolution of monocots.</title>
        <authorList>
            <person name="Ma L."/>
            <person name="Liu K.W."/>
            <person name="Li Z."/>
            <person name="Hsiao Y.Y."/>
            <person name="Qi Y."/>
            <person name="Fu T."/>
            <person name="Tang G.D."/>
            <person name="Zhang D."/>
            <person name="Sun W.H."/>
            <person name="Liu D.K."/>
            <person name="Li Y."/>
            <person name="Chen G.Z."/>
            <person name="Liu X.D."/>
            <person name="Liao X.Y."/>
            <person name="Jiang Y.T."/>
            <person name="Yu X."/>
            <person name="Hao Y."/>
            <person name="Huang J."/>
            <person name="Zhao X.W."/>
            <person name="Ke S."/>
            <person name="Chen Y.Y."/>
            <person name="Wu W.L."/>
            <person name="Hsu J.L."/>
            <person name="Lin Y.F."/>
            <person name="Huang M.D."/>
            <person name="Li C.Y."/>
            <person name="Huang L."/>
            <person name="Wang Z.W."/>
            <person name="Zhao X."/>
            <person name="Zhong W.Y."/>
            <person name="Peng D.H."/>
            <person name="Ahmad S."/>
            <person name="Lan S."/>
            <person name="Zhang J.S."/>
            <person name="Tsai W.C."/>
            <person name="Van de Peer Y."/>
            <person name="Liu Z.J."/>
        </authorList>
    </citation>
    <scope>NUCLEOTIDE SEQUENCE</scope>
    <source>
        <strain evidence="7">SCP</strain>
    </source>
</reference>
<dbReference type="EMBL" id="JAUJYN010000012">
    <property type="protein sequence ID" value="KAK1259903.1"/>
    <property type="molecule type" value="Genomic_DNA"/>
</dbReference>
<evidence type="ECO:0000313" key="8">
    <source>
        <dbReference type="Proteomes" id="UP001179952"/>
    </source>
</evidence>
<feature type="transmembrane region" description="Helical" evidence="6">
    <location>
        <begin position="222"/>
        <end position="240"/>
    </location>
</feature>
<feature type="transmembrane region" description="Helical" evidence="6">
    <location>
        <begin position="188"/>
        <end position="210"/>
    </location>
</feature>
<keyword evidence="8" id="KW-1185">Reference proteome</keyword>
<dbReference type="PANTHER" id="PTHR10383">
    <property type="entry name" value="SERINE INCORPORATOR"/>
    <property type="match status" value="1"/>
</dbReference>
<sequence length="404" mass="46273">METEGGGEARITVRHTGRYAEFMEESCCSKFMGPNPSLARFVYGLIFLATNLLAWAVRDYGRTALSDLKRLKGCKGARDCLGTEGVLRISFGCFIFFFTMFLTTVGSRKLNEPRDSWHCGWWPAKIILWIATMTLPFVVPSAFIHLYGEIAHFGAGIFLVIQLISVVSFITWLNDCCYSERYANRCRLQFLILSVAAYFTSILGIVLMYIWYAPKPSCKLNIFFITWTLVLIQVMTFISVHSMIKAGFLAPGLMGMYLVFMCWCAVRSEPRTEICNKKADDATKSDWLTITSFVIALLAIVIATFSAGVDSRSFQFKKKQTQSEDDVPYGYGFFHFVFAMGAMYFGMLFIGWNMHHTMKNRWTMDVGWTSTWVRIVNEWLAACFYIWMLVVPLIWKNGWRPEST</sequence>
<comment type="caution">
    <text evidence="7">The sequence shown here is derived from an EMBL/GenBank/DDBJ whole genome shotgun (WGS) entry which is preliminary data.</text>
</comment>
<feature type="transmembrane region" description="Helical" evidence="6">
    <location>
        <begin position="126"/>
        <end position="146"/>
    </location>
</feature>
<feature type="transmembrane region" description="Helical" evidence="6">
    <location>
        <begin position="375"/>
        <end position="395"/>
    </location>
</feature>
<feature type="transmembrane region" description="Helical" evidence="6">
    <location>
        <begin position="85"/>
        <end position="106"/>
    </location>
</feature>
<keyword evidence="3 6" id="KW-0812">Transmembrane</keyword>
<evidence type="ECO:0008006" key="9">
    <source>
        <dbReference type="Google" id="ProtNLM"/>
    </source>
</evidence>
<comment type="subcellular location">
    <subcellularLocation>
        <location evidence="1">Membrane</location>
        <topology evidence="1">Multi-pass membrane protein</topology>
    </subcellularLocation>
</comment>
<evidence type="ECO:0000256" key="4">
    <source>
        <dbReference type="ARBA" id="ARBA00022989"/>
    </source>
</evidence>
<gene>
    <name evidence="7" type="ORF">QJS04_geneDACA005507</name>
</gene>
<dbReference type="PANTHER" id="PTHR10383:SF63">
    <property type="entry name" value="OS01G0179800 PROTEIN"/>
    <property type="match status" value="1"/>
</dbReference>
<organism evidence="7 8">
    <name type="scientific">Acorus gramineus</name>
    <name type="common">Dwarf sweet flag</name>
    <dbReference type="NCBI Taxonomy" id="55184"/>
    <lineage>
        <taxon>Eukaryota</taxon>
        <taxon>Viridiplantae</taxon>
        <taxon>Streptophyta</taxon>
        <taxon>Embryophyta</taxon>
        <taxon>Tracheophyta</taxon>
        <taxon>Spermatophyta</taxon>
        <taxon>Magnoliopsida</taxon>
        <taxon>Liliopsida</taxon>
        <taxon>Acoraceae</taxon>
        <taxon>Acorus</taxon>
    </lineage>
</organism>
<evidence type="ECO:0000313" key="7">
    <source>
        <dbReference type="EMBL" id="KAK1259903.1"/>
    </source>
</evidence>
<evidence type="ECO:0000256" key="1">
    <source>
        <dbReference type="ARBA" id="ARBA00004141"/>
    </source>
</evidence>
<evidence type="ECO:0000256" key="2">
    <source>
        <dbReference type="ARBA" id="ARBA00006665"/>
    </source>
</evidence>
<keyword evidence="4 6" id="KW-1133">Transmembrane helix</keyword>
<proteinExistence type="inferred from homology"/>
<keyword evidence="5 6" id="KW-0472">Membrane</keyword>
<dbReference type="InterPro" id="IPR005016">
    <property type="entry name" value="TDE1/TMS"/>
</dbReference>
<dbReference type="AlphaFoldDB" id="A0AAV9A6P4"/>
<evidence type="ECO:0000256" key="5">
    <source>
        <dbReference type="ARBA" id="ARBA00023136"/>
    </source>
</evidence>
<reference evidence="7" key="2">
    <citation type="submission" date="2023-06" db="EMBL/GenBank/DDBJ databases">
        <authorList>
            <person name="Ma L."/>
            <person name="Liu K.-W."/>
            <person name="Li Z."/>
            <person name="Hsiao Y.-Y."/>
            <person name="Qi Y."/>
            <person name="Fu T."/>
            <person name="Tang G."/>
            <person name="Zhang D."/>
            <person name="Sun W.-H."/>
            <person name="Liu D.-K."/>
            <person name="Li Y."/>
            <person name="Chen G.-Z."/>
            <person name="Liu X.-D."/>
            <person name="Liao X.-Y."/>
            <person name="Jiang Y.-T."/>
            <person name="Yu X."/>
            <person name="Hao Y."/>
            <person name="Huang J."/>
            <person name="Zhao X.-W."/>
            <person name="Ke S."/>
            <person name="Chen Y.-Y."/>
            <person name="Wu W.-L."/>
            <person name="Hsu J.-L."/>
            <person name="Lin Y.-F."/>
            <person name="Huang M.-D."/>
            <person name="Li C.-Y."/>
            <person name="Huang L."/>
            <person name="Wang Z.-W."/>
            <person name="Zhao X."/>
            <person name="Zhong W.-Y."/>
            <person name="Peng D.-H."/>
            <person name="Ahmad S."/>
            <person name="Lan S."/>
            <person name="Zhang J.-S."/>
            <person name="Tsai W.-C."/>
            <person name="Van De Peer Y."/>
            <person name="Liu Z.-J."/>
        </authorList>
    </citation>
    <scope>NUCLEOTIDE SEQUENCE</scope>
    <source>
        <strain evidence="7">SCP</strain>
        <tissue evidence="7">Leaves</tissue>
    </source>
</reference>
<evidence type="ECO:0000256" key="6">
    <source>
        <dbReference type="SAM" id="Phobius"/>
    </source>
</evidence>
<dbReference type="GO" id="GO:0016020">
    <property type="term" value="C:membrane"/>
    <property type="evidence" value="ECO:0007669"/>
    <property type="project" value="UniProtKB-SubCell"/>
</dbReference>
<feature type="transmembrane region" description="Helical" evidence="6">
    <location>
        <begin position="246"/>
        <end position="266"/>
    </location>
</feature>
<feature type="transmembrane region" description="Helical" evidence="6">
    <location>
        <begin position="41"/>
        <end position="61"/>
    </location>
</feature>
<dbReference type="Proteomes" id="UP001179952">
    <property type="component" value="Unassembled WGS sequence"/>
</dbReference>
<name>A0AAV9A6P4_ACOGR</name>